<name>A0ABV3VQN4_9BACI</name>
<dbReference type="Proteomes" id="UP001558534">
    <property type="component" value="Unassembled WGS sequence"/>
</dbReference>
<evidence type="ECO:0000313" key="2">
    <source>
        <dbReference type="Proteomes" id="UP001558534"/>
    </source>
</evidence>
<sequence length="41" mass="4584">MLVETKGTDRIIEQMDRTLEGKGVTGTFEQASNCAFPQHLM</sequence>
<accession>A0ABV3VQN4</accession>
<reference evidence="1 2" key="1">
    <citation type="submission" date="2024-07" db="EMBL/GenBank/DDBJ databases">
        <title>Characterization of a bacterium isolated from hydrolysated instant sea cucumber by whole-genome sequencing and metabolomics.</title>
        <authorList>
            <person name="Luo X."/>
            <person name="Zhang Z."/>
            <person name="Zheng Z."/>
            <person name="Zhang W."/>
            <person name="Ming T."/>
            <person name="Jiao L."/>
            <person name="Su X."/>
            <person name="Kong F."/>
            <person name="Xu J."/>
        </authorList>
    </citation>
    <scope>NUCLEOTIDE SEQUENCE [LARGE SCALE GENOMIC DNA]</scope>
    <source>
        <strain evidence="1 2">XL-2024</strain>
    </source>
</reference>
<comment type="caution">
    <text evidence="1">The sequence shown here is derived from an EMBL/GenBank/DDBJ whole genome shotgun (WGS) entry which is preliminary data.</text>
</comment>
<protein>
    <submittedName>
        <fullName evidence="1">Uncharacterized protein</fullName>
    </submittedName>
</protein>
<evidence type="ECO:0000313" key="1">
    <source>
        <dbReference type="EMBL" id="MEX3743688.1"/>
    </source>
</evidence>
<dbReference type="EMBL" id="JBFRHK010000001">
    <property type="protein sequence ID" value="MEX3743688.1"/>
    <property type="molecule type" value="Genomic_DNA"/>
</dbReference>
<dbReference type="RefSeq" id="WP_368634726.1">
    <property type="nucleotide sequence ID" value="NZ_JBFRHK010000001.1"/>
</dbReference>
<organism evidence="1 2">
    <name type="scientific">Lysinibacillus xylanilyticus</name>
    <dbReference type="NCBI Taxonomy" id="582475"/>
    <lineage>
        <taxon>Bacteria</taxon>
        <taxon>Bacillati</taxon>
        <taxon>Bacillota</taxon>
        <taxon>Bacilli</taxon>
        <taxon>Bacillales</taxon>
        <taxon>Bacillaceae</taxon>
        <taxon>Lysinibacillus</taxon>
    </lineage>
</organism>
<keyword evidence="2" id="KW-1185">Reference proteome</keyword>
<gene>
    <name evidence="1" type="ORF">AB1300_00920</name>
</gene>
<proteinExistence type="predicted"/>